<dbReference type="SUPFAM" id="SSF53474">
    <property type="entry name" value="alpha/beta-Hydrolases"/>
    <property type="match status" value="1"/>
</dbReference>
<dbReference type="AlphaFoldDB" id="A0A7S2AH09"/>
<dbReference type="PANTHER" id="PTHR43798:SF31">
    <property type="entry name" value="AB HYDROLASE SUPERFAMILY PROTEIN YCLE"/>
    <property type="match status" value="1"/>
</dbReference>
<name>A0A7S2AH09_9CHLO</name>
<protein>
    <recommendedName>
        <fullName evidence="2">AB hydrolase-1 domain-containing protein</fullName>
    </recommendedName>
</protein>
<dbReference type="InterPro" id="IPR029058">
    <property type="entry name" value="AB_hydrolase_fold"/>
</dbReference>
<dbReference type="Pfam" id="PF00561">
    <property type="entry name" value="Abhydrolase_1"/>
    <property type="match status" value="1"/>
</dbReference>
<organism evidence="3">
    <name type="scientific">Pycnococcus provasolii</name>
    <dbReference type="NCBI Taxonomy" id="41880"/>
    <lineage>
        <taxon>Eukaryota</taxon>
        <taxon>Viridiplantae</taxon>
        <taxon>Chlorophyta</taxon>
        <taxon>Pseudoscourfieldiophyceae</taxon>
        <taxon>Pseudoscourfieldiales</taxon>
        <taxon>Pycnococcaceae</taxon>
        <taxon>Pycnococcus</taxon>
    </lineage>
</organism>
<dbReference type="GO" id="GO:0016787">
    <property type="term" value="F:hydrolase activity"/>
    <property type="evidence" value="ECO:0007669"/>
    <property type="project" value="UniProtKB-KW"/>
</dbReference>
<dbReference type="PRINTS" id="PR00412">
    <property type="entry name" value="EPOXHYDRLASE"/>
</dbReference>
<dbReference type="PANTHER" id="PTHR43798">
    <property type="entry name" value="MONOACYLGLYCEROL LIPASE"/>
    <property type="match status" value="1"/>
</dbReference>
<evidence type="ECO:0000313" key="3">
    <source>
        <dbReference type="EMBL" id="CAD9367492.1"/>
    </source>
</evidence>
<gene>
    <name evidence="3" type="ORF">PPRO1471_LOCUS571</name>
</gene>
<evidence type="ECO:0000259" key="2">
    <source>
        <dbReference type="Pfam" id="PF00561"/>
    </source>
</evidence>
<dbReference type="EMBL" id="HBGR01000882">
    <property type="protein sequence ID" value="CAD9367492.1"/>
    <property type="molecule type" value="Transcribed_RNA"/>
</dbReference>
<evidence type="ECO:0000256" key="1">
    <source>
        <dbReference type="ARBA" id="ARBA00022801"/>
    </source>
</evidence>
<feature type="domain" description="AB hydrolase-1" evidence="2">
    <location>
        <begin position="34"/>
        <end position="271"/>
    </location>
</feature>
<dbReference type="GO" id="GO:0016020">
    <property type="term" value="C:membrane"/>
    <property type="evidence" value="ECO:0007669"/>
    <property type="project" value="TreeGrafter"/>
</dbReference>
<keyword evidence="1" id="KW-0378">Hydrolase</keyword>
<accession>A0A7S2AH09</accession>
<reference evidence="3" key="1">
    <citation type="submission" date="2021-01" db="EMBL/GenBank/DDBJ databases">
        <authorList>
            <person name="Corre E."/>
            <person name="Pelletier E."/>
            <person name="Niang G."/>
            <person name="Scheremetjew M."/>
            <person name="Finn R."/>
            <person name="Kale V."/>
            <person name="Holt S."/>
            <person name="Cochrane G."/>
            <person name="Meng A."/>
            <person name="Brown T."/>
            <person name="Cohen L."/>
        </authorList>
    </citation>
    <scope>NUCLEOTIDE SEQUENCE</scope>
    <source>
        <strain evidence="3">RCC733</strain>
    </source>
</reference>
<sequence length="294" mass="31901">MSTSLIGVRDHVTTNDNVELVVESFGSTAPSATVVLLIHGWSGSRRSFKANAAAIAALSPHVRVVTYDQRFHGDSAKPEWGHHVARLAADLHAVLTTLNLADVTAVGTSMGCAVLWSYVELFGQERLGQLVFVDQAPLQNRVPDWELGSKGCYDTMSYAGLVRALNAGMKQFANGNVLACATLPLSADLLAVLEEDTMKCSADDLAALMYDHTAQDWRRILPRITIPVLNVAGAQSAIFPPEGVYVVGDLCVDGVNVTFERSNHWLYMEEPEKFNAMLLKFATDGERPSNGARL</sequence>
<dbReference type="InterPro" id="IPR050266">
    <property type="entry name" value="AB_hydrolase_sf"/>
</dbReference>
<proteinExistence type="predicted"/>
<dbReference type="InterPro" id="IPR000073">
    <property type="entry name" value="AB_hydrolase_1"/>
</dbReference>
<dbReference type="Gene3D" id="3.40.50.1820">
    <property type="entry name" value="alpha/beta hydrolase"/>
    <property type="match status" value="1"/>
</dbReference>
<dbReference type="InterPro" id="IPR000639">
    <property type="entry name" value="Epox_hydrolase-like"/>
</dbReference>